<name>A0ABP7WEJ2_9GAMM</name>
<gene>
    <name evidence="1" type="primary">cbpM</name>
    <name evidence="1" type="ORF">GCM10022414_07030</name>
</gene>
<reference evidence="2" key="1">
    <citation type="journal article" date="2019" name="Int. J. Syst. Evol. Microbiol.">
        <title>The Global Catalogue of Microorganisms (GCM) 10K type strain sequencing project: providing services to taxonomists for standard genome sequencing and annotation.</title>
        <authorList>
            <consortium name="The Broad Institute Genomics Platform"/>
            <consortium name="The Broad Institute Genome Sequencing Center for Infectious Disease"/>
            <person name="Wu L."/>
            <person name="Ma J."/>
        </authorList>
    </citation>
    <scope>NUCLEOTIDE SEQUENCE [LARGE SCALE GENOMIC DNA]</scope>
    <source>
        <strain evidence="2">JCM 17304</strain>
    </source>
</reference>
<dbReference type="Gene3D" id="1.10.1660.10">
    <property type="match status" value="1"/>
</dbReference>
<sequence length="101" mass="11670">MNDTKAHKIGFDELCRVAELPEHFVLEIVEQGIVEPHGDSPEQWVFSTHMVMQTKKAVRLHQDLKIDWPGIALAISLLEEIEQLRTENAQLKQRLGRFTHC</sequence>
<evidence type="ECO:0000313" key="1">
    <source>
        <dbReference type="EMBL" id="GAA4086830.1"/>
    </source>
</evidence>
<proteinExistence type="predicted"/>
<dbReference type="Proteomes" id="UP001500392">
    <property type="component" value="Unassembled WGS sequence"/>
</dbReference>
<organism evidence="1 2">
    <name type="scientific">Zhongshania borealis</name>
    <dbReference type="NCBI Taxonomy" id="889488"/>
    <lineage>
        <taxon>Bacteria</taxon>
        <taxon>Pseudomonadati</taxon>
        <taxon>Pseudomonadota</taxon>
        <taxon>Gammaproteobacteria</taxon>
        <taxon>Cellvibrionales</taxon>
        <taxon>Spongiibacteraceae</taxon>
        <taxon>Zhongshania</taxon>
    </lineage>
</organism>
<dbReference type="RefSeq" id="WP_344932437.1">
    <property type="nucleotide sequence ID" value="NZ_BAABDM010000001.1"/>
</dbReference>
<comment type="caution">
    <text evidence="1">The sequence shown here is derived from an EMBL/GenBank/DDBJ whole genome shotgun (WGS) entry which is preliminary data.</text>
</comment>
<accession>A0ABP7WEJ2</accession>
<evidence type="ECO:0000313" key="2">
    <source>
        <dbReference type="Proteomes" id="UP001500392"/>
    </source>
</evidence>
<dbReference type="Pfam" id="PF13591">
    <property type="entry name" value="MerR_2"/>
    <property type="match status" value="1"/>
</dbReference>
<keyword evidence="2" id="KW-1185">Reference proteome</keyword>
<protein>
    <submittedName>
        <fullName evidence="1">Chaperone modulator CbpM</fullName>
    </submittedName>
</protein>
<dbReference type="EMBL" id="BAABDM010000001">
    <property type="protein sequence ID" value="GAA4086830.1"/>
    <property type="molecule type" value="Genomic_DNA"/>
</dbReference>